<name>A0ABM8Z2G4_9PROT</name>
<dbReference type="Gene3D" id="3.30.2400.10">
    <property type="entry name" value="Major capsid protein gp5"/>
    <property type="match status" value="1"/>
</dbReference>
<feature type="domain" description="Phage capsid-like C-terminal" evidence="3">
    <location>
        <begin position="150"/>
        <end position="427"/>
    </location>
</feature>
<proteinExistence type="predicted"/>
<gene>
    <name evidence="4" type="ORF">NTG6680_2846</name>
</gene>
<feature type="compositionally biased region" description="Polar residues" evidence="2">
    <location>
        <begin position="53"/>
        <end position="63"/>
    </location>
</feature>
<dbReference type="SUPFAM" id="SSF56563">
    <property type="entry name" value="Major capsid protein gp5"/>
    <property type="match status" value="1"/>
</dbReference>
<evidence type="ECO:0000313" key="4">
    <source>
        <dbReference type="EMBL" id="CAG9934095.1"/>
    </source>
</evidence>
<dbReference type="Pfam" id="PF05065">
    <property type="entry name" value="Phage_capsid"/>
    <property type="match status" value="1"/>
</dbReference>
<dbReference type="InterPro" id="IPR054612">
    <property type="entry name" value="Phage_capsid-like_C"/>
</dbReference>
<keyword evidence="5" id="KW-1185">Reference proteome</keyword>
<protein>
    <submittedName>
        <fullName evidence="4">Phage major capsid protein, HK97 family</fullName>
    </submittedName>
</protein>
<feature type="region of interest" description="Disordered" evidence="2">
    <location>
        <begin position="53"/>
        <end position="78"/>
    </location>
</feature>
<dbReference type="EMBL" id="OU912926">
    <property type="protein sequence ID" value="CAG9934095.1"/>
    <property type="molecule type" value="Genomic_DNA"/>
</dbReference>
<reference evidence="4 5" key="1">
    <citation type="submission" date="2021-10" db="EMBL/GenBank/DDBJ databases">
        <authorList>
            <person name="Koch H."/>
        </authorList>
    </citation>
    <scope>NUCLEOTIDE SEQUENCE [LARGE SCALE GENOMIC DNA]</scope>
    <source>
        <strain evidence="4">6680</strain>
    </source>
</reference>
<evidence type="ECO:0000259" key="3">
    <source>
        <dbReference type="Pfam" id="PF05065"/>
    </source>
</evidence>
<organism evidence="4 5">
    <name type="scientific">Candidatus Nitrotoga arctica</name>
    <dbReference type="NCBI Taxonomy" id="453162"/>
    <lineage>
        <taxon>Bacteria</taxon>
        <taxon>Pseudomonadati</taxon>
        <taxon>Pseudomonadota</taxon>
        <taxon>Betaproteobacteria</taxon>
        <taxon>Nitrosomonadales</taxon>
        <taxon>Gallionellaceae</taxon>
        <taxon>Candidatus Nitrotoga</taxon>
    </lineage>
</organism>
<comment type="subcellular location">
    <subcellularLocation>
        <location evidence="1">Virion</location>
    </subcellularLocation>
</comment>
<accession>A0ABM8Z2G4</accession>
<sequence>MPVTTETPRVERDRLLARCEALLDLGESEDRSMTASEQNSYDRDTARVRALNSQLEADSSNYRPSYLGPPSNKISDDPNFGDHKPRITLMHSGKLKAFKNSARGVEAAHESGRFFAATFLRHEPSMKWCNRHGVAYDVMAALSGGTKVSGGALVPDVLSKTIIELMESAGQFRSNADNVPMSSDSLTIPRRVGGLEAKYVGEGVEGTESDASWDNVTLTAKKLMVLTRMSSEVSEDAIINLSDKMAQEISYAFAVKEDAVGFTGDGTSASGGIVGVLVKALQPAYSKAKVAATSSHDTLAEIDADDLLRLMAAIPQYAKAGSAWYCSPTALALVFNAIKIAAGGNSLENLANAPIPSFLGYPIVCTPVMADDAGATYNGAVMIAFGNLRQAATIGTRRDVRVQISDSRYWAEDQIGIKGTLRHSINVHDLGSTVIKSPFAVLTGTT</sequence>
<evidence type="ECO:0000256" key="2">
    <source>
        <dbReference type="SAM" id="MobiDB-lite"/>
    </source>
</evidence>
<evidence type="ECO:0000256" key="1">
    <source>
        <dbReference type="ARBA" id="ARBA00004328"/>
    </source>
</evidence>
<dbReference type="RefSeq" id="WP_239797776.1">
    <property type="nucleotide sequence ID" value="NZ_OU912926.1"/>
</dbReference>
<dbReference type="Proteomes" id="UP000839052">
    <property type="component" value="Chromosome"/>
</dbReference>
<dbReference type="InterPro" id="IPR024455">
    <property type="entry name" value="Phage_capsid"/>
</dbReference>
<evidence type="ECO:0000313" key="5">
    <source>
        <dbReference type="Proteomes" id="UP000839052"/>
    </source>
</evidence>
<dbReference type="Gene3D" id="3.30.2320.10">
    <property type="entry name" value="hypothetical protein PF0899 domain"/>
    <property type="match status" value="1"/>
</dbReference>
<dbReference type="NCBIfam" id="TIGR01554">
    <property type="entry name" value="major_cap_HK97"/>
    <property type="match status" value="1"/>
</dbReference>